<dbReference type="Proteomes" id="UP000574761">
    <property type="component" value="Unassembled WGS sequence"/>
</dbReference>
<protein>
    <submittedName>
        <fullName evidence="1">Uncharacterized protein</fullName>
    </submittedName>
</protein>
<evidence type="ECO:0000313" key="2">
    <source>
        <dbReference type="Proteomes" id="UP000574761"/>
    </source>
</evidence>
<proteinExistence type="predicted"/>
<accession>A0A7W6DB38</accession>
<evidence type="ECO:0000313" key="1">
    <source>
        <dbReference type="EMBL" id="MBB3980016.1"/>
    </source>
</evidence>
<organism evidence="1 2">
    <name type="scientific">Mycoplana azooxidifex</name>
    <dbReference type="NCBI Taxonomy" id="1636188"/>
    <lineage>
        <taxon>Bacteria</taxon>
        <taxon>Pseudomonadati</taxon>
        <taxon>Pseudomonadota</taxon>
        <taxon>Alphaproteobacteria</taxon>
        <taxon>Hyphomicrobiales</taxon>
        <taxon>Rhizobiaceae</taxon>
        <taxon>Mycoplana</taxon>
    </lineage>
</organism>
<name>A0A7W6DB38_9HYPH</name>
<reference evidence="1 2" key="1">
    <citation type="submission" date="2020-08" db="EMBL/GenBank/DDBJ databases">
        <title>Genomic Encyclopedia of Type Strains, Phase IV (KMG-IV): sequencing the most valuable type-strain genomes for metagenomic binning, comparative biology and taxonomic classification.</title>
        <authorList>
            <person name="Goeker M."/>
        </authorList>
    </citation>
    <scope>NUCLEOTIDE SEQUENCE [LARGE SCALE GENOMIC DNA]</scope>
    <source>
        <strain evidence="1 2">DSM 100211</strain>
    </source>
</reference>
<keyword evidence="2" id="KW-1185">Reference proteome</keyword>
<dbReference type="EMBL" id="JACIEE010000014">
    <property type="protein sequence ID" value="MBB3980016.1"/>
    <property type="molecule type" value="Genomic_DNA"/>
</dbReference>
<comment type="caution">
    <text evidence="1">The sequence shown here is derived from an EMBL/GenBank/DDBJ whole genome shotgun (WGS) entry which is preliminary data.</text>
</comment>
<gene>
    <name evidence="1" type="ORF">GGQ64_005263</name>
</gene>
<dbReference type="AlphaFoldDB" id="A0A7W6DB38"/>
<sequence length="35" mass="3705">MLDDIDAEQAAIDAGDWNDGVDIFRGKPEGGSQPT</sequence>